<accession>A0AAD8I108</accession>
<dbReference type="GO" id="GO:0051287">
    <property type="term" value="F:NAD binding"/>
    <property type="evidence" value="ECO:0007669"/>
    <property type="project" value="TreeGrafter"/>
</dbReference>
<reference evidence="5" key="2">
    <citation type="submission" date="2023-05" db="EMBL/GenBank/DDBJ databases">
        <authorList>
            <person name="Schelkunov M.I."/>
        </authorList>
    </citation>
    <scope>NUCLEOTIDE SEQUENCE</scope>
    <source>
        <strain evidence="5">Hsosn_3</strain>
        <tissue evidence="5">Leaf</tissue>
    </source>
</reference>
<organism evidence="5 6">
    <name type="scientific">Heracleum sosnowskyi</name>
    <dbReference type="NCBI Taxonomy" id="360622"/>
    <lineage>
        <taxon>Eukaryota</taxon>
        <taxon>Viridiplantae</taxon>
        <taxon>Streptophyta</taxon>
        <taxon>Embryophyta</taxon>
        <taxon>Tracheophyta</taxon>
        <taxon>Spermatophyta</taxon>
        <taxon>Magnoliopsida</taxon>
        <taxon>eudicotyledons</taxon>
        <taxon>Gunneridae</taxon>
        <taxon>Pentapetalae</taxon>
        <taxon>asterids</taxon>
        <taxon>campanulids</taxon>
        <taxon>Apiales</taxon>
        <taxon>Apiaceae</taxon>
        <taxon>Apioideae</taxon>
        <taxon>apioid superclade</taxon>
        <taxon>Tordylieae</taxon>
        <taxon>Tordyliinae</taxon>
        <taxon>Heracleum</taxon>
    </lineage>
</organism>
<evidence type="ECO:0000256" key="2">
    <source>
        <dbReference type="ARBA" id="ARBA00022723"/>
    </source>
</evidence>
<proteinExistence type="inferred from homology"/>
<dbReference type="FunFam" id="3.40.630.30:FF:000016">
    <property type="entry name" value="nudix hydrolase 2"/>
    <property type="match status" value="1"/>
</dbReference>
<dbReference type="Proteomes" id="UP001237642">
    <property type="component" value="Unassembled WGS sequence"/>
</dbReference>
<evidence type="ECO:0000313" key="5">
    <source>
        <dbReference type="EMBL" id="KAK1377152.1"/>
    </source>
</evidence>
<reference evidence="5" key="1">
    <citation type="submission" date="2023-02" db="EMBL/GenBank/DDBJ databases">
        <title>Genome of toxic invasive species Heracleum sosnowskyi carries increased number of genes despite the absence of recent whole-genome duplications.</title>
        <authorList>
            <person name="Schelkunov M."/>
            <person name="Shtratnikova V."/>
            <person name="Makarenko M."/>
            <person name="Klepikova A."/>
            <person name="Omelchenko D."/>
            <person name="Novikova G."/>
            <person name="Obukhova E."/>
            <person name="Bogdanov V."/>
            <person name="Penin A."/>
            <person name="Logacheva M."/>
        </authorList>
    </citation>
    <scope>NUCLEOTIDE SEQUENCE</scope>
    <source>
        <strain evidence="5">Hsosn_3</strain>
        <tissue evidence="5">Leaf</tissue>
    </source>
</reference>
<dbReference type="PANTHER" id="PTHR13994">
    <property type="entry name" value="NUDIX HYDROLASE RELATED"/>
    <property type="match status" value="1"/>
</dbReference>
<dbReference type="FunFam" id="3.90.79.10:FF:000015">
    <property type="entry name" value="Nudix hydrolase 8"/>
    <property type="match status" value="1"/>
</dbReference>
<dbReference type="AlphaFoldDB" id="A0AAD8I108"/>
<dbReference type="GO" id="GO:0047631">
    <property type="term" value="F:ADP-ribose diphosphatase activity"/>
    <property type="evidence" value="ECO:0007669"/>
    <property type="project" value="TreeGrafter"/>
</dbReference>
<dbReference type="CDD" id="cd04670">
    <property type="entry name" value="NUDIX_ASFGF2_Nudt6"/>
    <property type="match status" value="1"/>
</dbReference>
<dbReference type="PRINTS" id="PR01356">
    <property type="entry name" value="GFGPROTEIN"/>
</dbReference>
<name>A0AAD8I108_9APIA</name>
<dbReference type="Pfam" id="PF00293">
    <property type="entry name" value="NUDIX"/>
    <property type="match status" value="1"/>
</dbReference>
<feature type="domain" description="Nudix hydrolase" evidence="4">
    <location>
        <begin position="181"/>
        <end position="311"/>
    </location>
</feature>
<dbReference type="PROSITE" id="PS51462">
    <property type="entry name" value="NUDIX"/>
    <property type="match status" value="1"/>
</dbReference>
<dbReference type="Pfam" id="PF18290">
    <property type="entry name" value="Nudix_hydro"/>
    <property type="match status" value="1"/>
</dbReference>
<evidence type="ECO:0000313" key="6">
    <source>
        <dbReference type="Proteomes" id="UP001237642"/>
    </source>
</evidence>
<evidence type="ECO:0000259" key="4">
    <source>
        <dbReference type="PROSITE" id="PS51462"/>
    </source>
</evidence>
<evidence type="ECO:0000256" key="3">
    <source>
        <dbReference type="ARBA" id="ARBA00022801"/>
    </source>
</evidence>
<keyword evidence="6" id="KW-1185">Reference proteome</keyword>
<keyword evidence="3" id="KW-0378">Hydrolase</keyword>
<dbReference type="InterPro" id="IPR003293">
    <property type="entry name" value="Nudix_hydrolase6-like"/>
</dbReference>
<evidence type="ECO:0000256" key="1">
    <source>
        <dbReference type="ARBA" id="ARBA00005582"/>
    </source>
</evidence>
<dbReference type="GO" id="GO:0046872">
    <property type="term" value="F:metal ion binding"/>
    <property type="evidence" value="ECO:0007669"/>
    <property type="project" value="UniProtKB-KW"/>
</dbReference>
<dbReference type="PANTHER" id="PTHR13994:SF13">
    <property type="entry name" value="FI03680P"/>
    <property type="match status" value="1"/>
</dbReference>
<dbReference type="Gene3D" id="3.40.630.30">
    <property type="match status" value="1"/>
</dbReference>
<dbReference type="SUPFAM" id="SSF55811">
    <property type="entry name" value="Nudix"/>
    <property type="match status" value="1"/>
</dbReference>
<dbReference type="InterPro" id="IPR015797">
    <property type="entry name" value="NUDIX_hydrolase-like_dom_sf"/>
</dbReference>
<gene>
    <name evidence="5" type="ORF">POM88_033345</name>
</gene>
<dbReference type="Gene3D" id="3.90.79.10">
    <property type="entry name" value="Nucleoside Triphosphate Pyrophosphohydrolase"/>
    <property type="match status" value="1"/>
</dbReference>
<sequence length="358" mass="40110">MELKLCGSEIFGSRKLLPNLFLNSIHLLSDKDSPQPCTCKGKFLQASLLITAHNAASSVVKEKLMVDVYSFQMNGTKDASPTTCYSRRVLDSIDDEYGGVVVDPERLPSNPSVFASILQSSLSQWKSKRKNGIWLKLPLEKAEFVPIAVKEGFQYHHAEKGYVMMTYWIPEGPCMLPENASHQVGVGGFVINERNEVLVVQEKHTAPALAGLWKIPTGFIHESEEIFNGAVREVKEETGIDTEFVEVVAFRHAHNVAFQKSDLFFVCMMRALSNDIVIDNLEVQAAKWMPLVDFVKQPLSRGDRMFKKIIDICIARMGERYCGLSVHPVVSVFDGKLSSLYYNIVDDKDSNCQTLPSI</sequence>
<dbReference type="InterPro" id="IPR020084">
    <property type="entry name" value="NUDIX_hydrolase_CS"/>
</dbReference>
<comment type="similarity">
    <text evidence="1">Belongs to the Nudix hydrolase family.</text>
</comment>
<dbReference type="PROSITE" id="PS00893">
    <property type="entry name" value="NUDIX_BOX"/>
    <property type="match status" value="1"/>
</dbReference>
<dbReference type="InterPro" id="IPR000086">
    <property type="entry name" value="NUDIX_hydrolase_dom"/>
</dbReference>
<dbReference type="GO" id="GO:0035529">
    <property type="term" value="F:NADH pyrophosphatase activity"/>
    <property type="evidence" value="ECO:0007669"/>
    <property type="project" value="TreeGrafter"/>
</dbReference>
<protein>
    <submittedName>
        <fullName evidence="5">Mutt domain protein</fullName>
    </submittedName>
</protein>
<dbReference type="EMBL" id="JAUIZM010000007">
    <property type="protein sequence ID" value="KAK1377152.1"/>
    <property type="molecule type" value="Genomic_DNA"/>
</dbReference>
<keyword evidence="2" id="KW-0479">Metal-binding</keyword>
<comment type="caution">
    <text evidence="5">The sequence shown here is derived from an EMBL/GenBank/DDBJ whole genome shotgun (WGS) entry which is preliminary data.</text>
</comment>
<dbReference type="InterPro" id="IPR040618">
    <property type="entry name" value="Pre-Nudix"/>
</dbReference>